<feature type="region of interest" description="Disordered" evidence="4">
    <location>
        <begin position="1"/>
        <end position="23"/>
    </location>
</feature>
<reference evidence="6" key="1">
    <citation type="submission" date="2021-06" db="EMBL/GenBank/DDBJ databases">
        <authorList>
            <person name="Kallberg Y."/>
            <person name="Tangrot J."/>
            <person name="Rosling A."/>
        </authorList>
    </citation>
    <scope>NUCLEOTIDE SEQUENCE</scope>
    <source>
        <strain evidence="6">BR232B</strain>
    </source>
</reference>
<organism evidence="6 7">
    <name type="scientific">Paraglomus brasilianum</name>
    <dbReference type="NCBI Taxonomy" id="144538"/>
    <lineage>
        <taxon>Eukaryota</taxon>
        <taxon>Fungi</taxon>
        <taxon>Fungi incertae sedis</taxon>
        <taxon>Mucoromycota</taxon>
        <taxon>Glomeromycotina</taxon>
        <taxon>Glomeromycetes</taxon>
        <taxon>Paraglomerales</taxon>
        <taxon>Paraglomeraceae</taxon>
        <taxon>Paraglomus</taxon>
    </lineage>
</organism>
<dbReference type="AlphaFoldDB" id="A0A9N9D259"/>
<dbReference type="InterPro" id="IPR032675">
    <property type="entry name" value="LRR_dom_sf"/>
</dbReference>
<feature type="coiled-coil region" evidence="3">
    <location>
        <begin position="500"/>
        <end position="530"/>
    </location>
</feature>
<name>A0A9N9D259_9GLOM</name>
<feature type="region of interest" description="Disordered" evidence="4">
    <location>
        <begin position="706"/>
        <end position="729"/>
    </location>
</feature>
<dbReference type="Pfam" id="PF23598">
    <property type="entry name" value="LRR_14"/>
    <property type="match status" value="1"/>
</dbReference>
<dbReference type="EMBL" id="CAJVPI010001609">
    <property type="protein sequence ID" value="CAG8620457.1"/>
    <property type="molecule type" value="Genomic_DNA"/>
</dbReference>
<evidence type="ECO:0000313" key="7">
    <source>
        <dbReference type="Proteomes" id="UP000789739"/>
    </source>
</evidence>
<feature type="domain" description="Disease resistance R13L4/SHOC-2-like LRR" evidence="5">
    <location>
        <begin position="373"/>
        <end position="459"/>
    </location>
</feature>
<keyword evidence="7" id="KW-1185">Reference proteome</keyword>
<protein>
    <submittedName>
        <fullName evidence="6">7701_t:CDS:1</fullName>
    </submittedName>
</protein>
<dbReference type="Proteomes" id="UP000789739">
    <property type="component" value="Unassembled WGS sequence"/>
</dbReference>
<evidence type="ECO:0000256" key="2">
    <source>
        <dbReference type="ARBA" id="ARBA00022737"/>
    </source>
</evidence>
<accession>A0A9N9D259</accession>
<gene>
    <name evidence="6" type="ORF">PBRASI_LOCUS8676</name>
</gene>
<dbReference type="SMART" id="SM00365">
    <property type="entry name" value="LRR_SD22"/>
    <property type="match status" value="8"/>
</dbReference>
<evidence type="ECO:0000256" key="4">
    <source>
        <dbReference type="SAM" id="MobiDB-lite"/>
    </source>
</evidence>
<keyword evidence="2" id="KW-0677">Repeat</keyword>
<dbReference type="Pfam" id="PF13855">
    <property type="entry name" value="LRR_8"/>
    <property type="match status" value="4"/>
</dbReference>
<dbReference type="InterPro" id="IPR003591">
    <property type="entry name" value="Leu-rich_rpt_typical-subtyp"/>
</dbReference>
<comment type="caution">
    <text evidence="6">The sequence shown here is derived from an EMBL/GenBank/DDBJ whole genome shotgun (WGS) entry which is preliminary data.</text>
</comment>
<dbReference type="GO" id="GO:0005737">
    <property type="term" value="C:cytoplasm"/>
    <property type="evidence" value="ECO:0007669"/>
    <property type="project" value="TreeGrafter"/>
</dbReference>
<dbReference type="SUPFAM" id="SSF52058">
    <property type="entry name" value="L domain-like"/>
    <property type="match status" value="2"/>
</dbReference>
<evidence type="ECO:0000259" key="5">
    <source>
        <dbReference type="Pfam" id="PF23598"/>
    </source>
</evidence>
<dbReference type="PANTHER" id="PTHR48051:SF54">
    <property type="entry name" value="LEUCINE-RICH REPEAT-CONTAINING PROTEIN"/>
    <property type="match status" value="1"/>
</dbReference>
<sequence>MATSARTVAPPVPQKDFKPIPPPKDIPQIKFSNTLTVGRTHLLTDSELGLLTSESLDLSSTYPPSGHPKYVSPLHTTIDLLFGQTSATTTTAIAADTAAEAASISSFAKSYNSEDPSALSNFSDSMSHTTDWPVESAWDALVNKASTESGPARLTNNQLSYIPNHFFDGLHSLKELYLDKNLLRDLPEELLKLSKLELLDLSNNCITEFNPRLKFRRLRNLKRLNLDNNILTDVSTISKIKTLRELRINNNFLSTLPPDIARLRKLRLLFLNNNELVALPEALGRLKHLTALLLNNNNIQLLPASISSLRHLQVLEIQSNLLTQLPDNIRDLENLVTLDVSNNYLTTLPNDLAKCSKLTKLDAHGNMIKSIPQKIGQLSRLSFLDLHNNQITNLPNDIGRLTALTELDLSHNEIAVIPEDVGKLVKLTEIKFNDNPPLSAIPDTLKKLPLVKKVHLQNCSISQISFEMGVAYKDLSSFNVSFNLLDVMPRLDGMDKLVTLNISNNRITDLTEQIEQLENLEELLASNNKIKVIPKSIGRLKDLRVLDISDNFITGFPFSIGSCINLRTLKISGNPIESLPATLGRLSNLDYFYIGQWPVAGFTVLQDDSCGTDIKISPYQQKVPLHVERTLLWRMHDSILKRLREIDNSDGVSEHMIYPSSETVSLDENNFIHHSLRGQSSLLFRDDVALNMVVLKGVYDQILKDTRNHDKESSGEDMTESPGENGKKKKFKLKDFKFLNRTDK</sequence>
<dbReference type="PANTHER" id="PTHR48051">
    <property type="match status" value="1"/>
</dbReference>
<keyword evidence="3" id="KW-0175">Coiled coil</keyword>
<dbReference type="OrthoDB" id="660555at2759"/>
<dbReference type="SMART" id="SM00364">
    <property type="entry name" value="LRR_BAC"/>
    <property type="match status" value="14"/>
</dbReference>
<dbReference type="Gene3D" id="3.80.10.10">
    <property type="entry name" value="Ribonuclease Inhibitor"/>
    <property type="match status" value="3"/>
</dbReference>
<dbReference type="InterPro" id="IPR055414">
    <property type="entry name" value="LRR_R13L4/SHOC2-like"/>
</dbReference>
<evidence type="ECO:0000256" key="1">
    <source>
        <dbReference type="ARBA" id="ARBA00022614"/>
    </source>
</evidence>
<dbReference type="SMART" id="SM00369">
    <property type="entry name" value="LRR_TYP"/>
    <property type="match status" value="14"/>
</dbReference>
<dbReference type="InterPro" id="IPR001611">
    <property type="entry name" value="Leu-rich_rpt"/>
</dbReference>
<keyword evidence="1" id="KW-0433">Leucine-rich repeat</keyword>
<dbReference type="PROSITE" id="PS51450">
    <property type="entry name" value="LRR"/>
    <property type="match status" value="9"/>
</dbReference>
<evidence type="ECO:0000313" key="6">
    <source>
        <dbReference type="EMBL" id="CAG8620457.1"/>
    </source>
</evidence>
<dbReference type="Pfam" id="PF00560">
    <property type="entry name" value="LRR_1"/>
    <property type="match status" value="1"/>
</dbReference>
<evidence type="ECO:0000256" key="3">
    <source>
        <dbReference type="SAM" id="Coils"/>
    </source>
</evidence>
<dbReference type="InterPro" id="IPR050216">
    <property type="entry name" value="LRR_domain-containing"/>
</dbReference>
<proteinExistence type="predicted"/>